<dbReference type="SUPFAM" id="SSF141868">
    <property type="entry name" value="EAL domain-like"/>
    <property type="match status" value="1"/>
</dbReference>
<evidence type="ECO:0000313" key="7">
    <source>
        <dbReference type="Proteomes" id="UP000294980"/>
    </source>
</evidence>
<dbReference type="NCBIfam" id="TIGR00254">
    <property type="entry name" value="GGDEF"/>
    <property type="match status" value="1"/>
</dbReference>
<feature type="domain" description="EAL" evidence="4">
    <location>
        <begin position="822"/>
        <end position="1077"/>
    </location>
</feature>
<dbReference type="CDD" id="cd01949">
    <property type="entry name" value="GGDEF"/>
    <property type="match status" value="1"/>
</dbReference>
<dbReference type="AlphaFoldDB" id="A0A4R2KYJ6"/>
<feature type="domain" description="PAS" evidence="2">
    <location>
        <begin position="381"/>
        <end position="459"/>
    </location>
</feature>
<dbReference type="SMART" id="SM00052">
    <property type="entry name" value="EAL"/>
    <property type="match status" value="1"/>
</dbReference>
<dbReference type="SUPFAM" id="SSF55781">
    <property type="entry name" value="GAF domain-like"/>
    <property type="match status" value="1"/>
</dbReference>
<dbReference type="InterPro" id="IPR000014">
    <property type="entry name" value="PAS"/>
</dbReference>
<dbReference type="Gene3D" id="3.30.450.40">
    <property type="match status" value="1"/>
</dbReference>
<dbReference type="InterPro" id="IPR000700">
    <property type="entry name" value="PAS-assoc_C"/>
</dbReference>
<dbReference type="InterPro" id="IPR029016">
    <property type="entry name" value="GAF-like_dom_sf"/>
</dbReference>
<accession>A0A4R2KYJ6</accession>
<dbReference type="InterPro" id="IPR035919">
    <property type="entry name" value="EAL_sf"/>
</dbReference>
<dbReference type="InterPro" id="IPR000160">
    <property type="entry name" value="GGDEF_dom"/>
</dbReference>
<name>A0A4R2KYJ6_9GAMM</name>
<dbReference type="SMART" id="SM00267">
    <property type="entry name" value="GGDEF"/>
    <property type="match status" value="1"/>
</dbReference>
<dbReference type="SMART" id="SM00091">
    <property type="entry name" value="PAS"/>
    <property type="match status" value="3"/>
</dbReference>
<dbReference type="Pfam" id="PF00563">
    <property type="entry name" value="EAL"/>
    <property type="match status" value="1"/>
</dbReference>
<dbReference type="PROSITE" id="PS50887">
    <property type="entry name" value="GGDEF"/>
    <property type="match status" value="1"/>
</dbReference>
<comment type="cofactor">
    <cofactor evidence="1">
        <name>Mg(2+)</name>
        <dbReference type="ChEBI" id="CHEBI:18420"/>
    </cofactor>
</comment>
<dbReference type="SUPFAM" id="SSF55073">
    <property type="entry name" value="Nucleotide cyclase"/>
    <property type="match status" value="1"/>
</dbReference>
<dbReference type="Gene3D" id="3.30.450.20">
    <property type="entry name" value="PAS domain"/>
    <property type="match status" value="3"/>
</dbReference>
<dbReference type="PANTHER" id="PTHR44757:SF2">
    <property type="entry name" value="BIOFILM ARCHITECTURE MAINTENANCE PROTEIN MBAA"/>
    <property type="match status" value="1"/>
</dbReference>
<dbReference type="InterPro" id="IPR029787">
    <property type="entry name" value="Nucleotide_cyclase"/>
</dbReference>
<dbReference type="InterPro" id="IPR035965">
    <property type="entry name" value="PAS-like_dom_sf"/>
</dbReference>
<protein>
    <submittedName>
        <fullName evidence="6">PAS domain S-box-containing protein/diguanylate cyclase (GGDEF)-like protein</fullName>
    </submittedName>
</protein>
<evidence type="ECO:0000259" key="4">
    <source>
        <dbReference type="PROSITE" id="PS50883"/>
    </source>
</evidence>
<dbReference type="InterPro" id="IPR003018">
    <property type="entry name" value="GAF"/>
</dbReference>
<dbReference type="FunFam" id="3.30.70.270:FF:000001">
    <property type="entry name" value="Diguanylate cyclase domain protein"/>
    <property type="match status" value="1"/>
</dbReference>
<dbReference type="PANTHER" id="PTHR44757">
    <property type="entry name" value="DIGUANYLATE CYCLASE DGCP"/>
    <property type="match status" value="1"/>
</dbReference>
<proteinExistence type="predicted"/>
<evidence type="ECO:0000313" key="6">
    <source>
        <dbReference type="EMBL" id="TCO78212.1"/>
    </source>
</evidence>
<gene>
    <name evidence="6" type="ORF">EV688_10125</name>
</gene>
<dbReference type="Proteomes" id="UP000294980">
    <property type="component" value="Unassembled WGS sequence"/>
</dbReference>
<keyword evidence="7" id="KW-1185">Reference proteome</keyword>
<dbReference type="PROSITE" id="PS50112">
    <property type="entry name" value="PAS"/>
    <property type="match status" value="2"/>
</dbReference>
<dbReference type="PROSITE" id="PS50883">
    <property type="entry name" value="EAL"/>
    <property type="match status" value="1"/>
</dbReference>
<dbReference type="Pfam" id="PF00990">
    <property type="entry name" value="GGDEF"/>
    <property type="match status" value="1"/>
</dbReference>
<dbReference type="Gene3D" id="3.30.70.270">
    <property type="match status" value="1"/>
</dbReference>
<dbReference type="InterPro" id="IPR001633">
    <property type="entry name" value="EAL_dom"/>
</dbReference>
<organism evidence="6 7">
    <name type="scientific">Chromatocurvus halotolerans</name>
    <dbReference type="NCBI Taxonomy" id="1132028"/>
    <lineage>
        <taxon>Bacteria</taxon>
        <taxon>Pseudomonadati</taxon>
        <taxon>Pseudomonadota</taxon>
        <taxon>Gammaproteobacteria</taxon>
        <taxon>Cellvibrionales</taxon>
        <taxon>Halieaceae</taxon>
        <taxon>Chromatocurvus</taxon>
    </lineage>
</organism>
<dbReference type="NCBIfam" id="TIGR00229">
    <property type="entry name" value="sensory_box"/>
    <property type="match status" value="2"/>
</dbReference>
<dbReference type="CDD" id="cd00130">
    <property type="entry name" value="PAS"/>
    <property type="match status" value="2"/>
</dbReference>
<dbReference type="Gene3D" id="3.20.20.450">
    <property type="entry name" value="EAL domain"/>
    <property type="match status" value="1"/>
</dbReference>
<dbReference type="Pfam" id="PF13426">
    <property type="entry name" value="PAS_9"/>
    <property type="match status" value="1"/>
</dbReference>
<evidence type="ECO:0000256" key="1">
    <source>
        <dbReference type="ARBA" id="ARBA00001946"/>
    </source>
</evidence>
<comment type="caution">
    <text evidence="6">The sequence shown here is derived from an EMBL/GenBank/DDBJ whole genome shotgun (WGS) entry which is preliminary data.</text>
</comment>
<dbReference type="EMBL" id="SLWX01000001">
    <property type="protein sequence ID" value="TCO78212.1"/>
    <property type="molecule type" value="Genomic_DNA"/>
</dbReference>
<dbReference type="SUPFAM" id="SSF55785">
    <property type="entry name" value="PYP-like sensor domain (PAS domain)"/>
    <property type="match status" value="3"/>
</dbReference>
<dbReference type="OrthoDB" id="1316910at2"/>
<dbReference type="InterPro" id="IPR052155">
    <property type="entry name" value="Biofilm_reg_signaling"/>
</dbReference>
<dbReference type="InterPro" id="IPR043128">
    <property type="entry name" value="Rev_trsase/Diguanyl_cyclase"/>
</dbReference>
<dbReference type="SMART" id="SM00065">
    <property type="entry name" value="GAF"/>
    <property type="match status" value="1"/>
</dbReference>
<dbReference type="GO" id="GO:0003824">
    <property type="term" value="F:catalytic activity"/>
    <property type="evidence" value="ECO:0007669"/>
    <property type="project" value="UniProtKB-ARBA"/>
</dbReference>
<evidence type="ECO:0000259" key="3">
    <source>
        <dbReference type="PROSITE" id="PS50113"/>
    </source>
</evidence>
<feature type="domain" description="PAS" evidence="2">
    <location>
        <begin position="522"/>
        <end position="578"/>
    </location>
</feature>
<evidence type="ECO:0000259" key="5">
    <source>
        <dbReference type="PROSITE" id="PS50887"/>
    </source>
</evidence>
<dbReference type="Pfam" id="PF01590">
    <property type="entry name" value="GAF"/>
    <property type="match status" value="1"/>
</dbReference>
<reference evidence="6 7" key="1">
    <citation type="submission" date="2019-03" db="EMBL/GenBank/DDBJ databases">
        <title>Genomic Encyclopedia of Type Strains, Phase IV (KMG-IV): sequencing the most valuable type-strain genomes for metagenomic binning, comparative biology and taxonomic classification.</title>
        <authorList>
            <person name="Goeker M."/>
        </authorList>
    </citation>
    <scope>NUCLEOTIDE SEQUENCE [LARGE SCALE GENOMIC DNA]</scope>
    <source>
        <strain evidence="6 7">DSM 23344</strain>
    </source>
</reference>
<dbReference type="SMART" id="SM00086">
    <property type="entry name" value="PAC"/>
    <property type="match status" value="2"/>
</dbReference>
<feature type="domain" description="GGDEF" evidence="5">
    <location>
        <begin position="679"/>
        <end position="813"/>
    </location>
</feature>
<dbReference type="PROSITE" id="PS50113">
    <property type="entry name" value="PAC"/>
    <property type="match status" value="1"/>
</dbReference>
<evidence type="ECO:0000259" key="2">
    <source>
        <dbReference type="PROSITE" id="PS50112"/>
    </source>
</evidence>
<sequence length="1088" mass="123075">MARRIGRGGRQGFGRDRSLLASVNRETILSVAGQLSLRVVVKLCERAATVHDLPGALMNDRQFLNDATAKNATRIAQYHQLMLNLCMSFINLPIERVEHATQQALGRMASFFEADRAYVFKYDFDRNTGSNTHEWCAHGIEPVIDQLLTVPIGDLSDWSDAHRAGKPLLVSDVEQLAPGRLRDILEPQGIKSLLTAPLMNGEDCLGFVGFDSVRHERQFTAGEYDLLVLFTHLLVSIEQRKQTVDELGQTRDYLTLVNQRFLNMLDGTQAAVYVADIDTHEVLFVNRYFRELLGDVVGKTCWRVIQGKTDGPCDFCTNPLLLDAHGRPGKPVTWEHYNPALQRWFHISDQAIPWEDGRFVRMEIALDITERKLAEEALRESDQRYRRLFDNSRDALIIVQPPHWKLVTCNAATRQLFGYDDHDLLEEFSIGRLSPPTQPDGRNSVEAAAAHLKIALQNGTHFFEWQHRHRDGYLLDCSVLLNRAEWSGETVVQGTVRDISARKSAERALKQRTDELTRANMELEQLATVFTHANEGISITDPDGTTIQVNDALCAMSGYSREELIGSNPRLLRSGRHPRGFYRHLWQRLLDVGHWSGEVWHRKKNGELFATNLTISRVRDRRGKVLHYVALATDITDQMHHQEQLERIAHYDVVTQLPNRILLARELKQAMARSRRRDSRIAIAYLDLDGFKAINDQYGHDVGDRLLAKVARNMKETLRSEDTLARLGGDEFVAVLSSVDTDTALHTALRRMLHSAAMPVDLESHSLHVSASLGVTLYPQNDPQDADQLLRQADQAMYQAKLSGKNRYMLFDTKHHEAIVGHHERIARIEKALENEEFVLYYQPKVNMRTGRIMGLEALVRWQHPERGLLRPAEFLTVIQNHPLSTALDAWVLGEALMQTHRWQADGGHALCVSINLSAMTLQQGQFFDILKSRLAQWPAGAGELLEIEILESSALDDIGSVIGLIRQCRELGVRFALDDFGVGYSSLTYLKRLPANTLKIDQSFVRDMLSDADDMAILRGILSLAQVFDREVIAEGVETIAHGECLLDLGCDAAQGYGIARPMPAARVIPWIESWVAPAPWLNREKR</sequence>
<dbReference type="Pfam" id="PF13188">
    <property type="entry name" value="PAS_8"/>
    <property type="match status" value="2"/>
</dbReference>
<dbReference type="CDD" id="cd01948">
    <property type="entry name" value="EAL"/>
    <property type="match status" value="1"/>
</dbReference>
<feature type="domain" description="PAC" evidence="3">
    <location>
        <begin position="595"/>
        <end position="647"/>
    </location>
</feature>
<dbReference type="InterPro" id="IPR001610">
    <property type="entry name" value="PAC"/>
</dbReference>